<protein>
    <submittedName>
        <fullName evidence="1">Uncharacterized protein</fullName>
    </submittedName>
</protein>
<dbReference type="HOGENOM" id="CLU_2505503_0_0_11"/>
<evidence type="ECO:0000313" key="1">
    <source>
        <dbReference type="EMBL" id="AIG75521.1"/>
    </source>
</evidence>
<name>A0A075USU3_9PSEU</name>
<proteinExistence type="predicted"/>
<organism evidence="1 2">
    <name type="scientific">Amycolatopsis japonica</name>
    <dbReference type="NCBI Taxonomy" id="208439"/>
    <lineage>
        <taxon>Bacteria</taxon>
        <taxon>Bacillati</taxon>
        <taxon>Actinomycetota</taxon>
        <taxon>Actinomycetes</taxon>
        <taxon>Pseudonocardiales</taxon>
        <taxon>Pseudonocardiaceae</taxon>
        <taxon>Amycolatopsis</taxon>
        <taxon>Amycolatopsis japonica group</taxon>
    </lineage>
</organism>
<dbReference type="STRING" id="208439.AJAP_13200"/>
<evidence type="ECO:0000313" key="2">
    <source>
        <dbReference type="Proteomes" id="UP000028492"/>
    </source>
</evidence>
<dbReference type="KEGG" id="aja:AJAP_13200"/>
<dbReference type="EMBL" id="CP008953">
    <property type="protein sequence ID" value="AIG75521.1"/>
    <property type="molecule type" value="Genomic_DNA"/>
</dbReference>
<sequence length="90" mass="9918">MAVHAVPVSQDQELFAGDVLLSLAQNGRLVVDADVAEARVAELRRTLAYGYALLADPDYTGPEGRLRELLDELPKYVEAFQQATKSFTPR</sequence>
<accession>A0A075USU3</accession>
<gene>
    <name evidence="1" type="ORF">AJAP_13200</name>
</gene>
<dbReference type="Proteomes" id="UP000028492">
    <property type="component" value="Chromosome"/>
</dbReference>
<reference evidence="1 2" key="1">
    <citation type="journal article" date="2014" name="J. Biotechnol.">
        <title>Complete genome sequence of the actinobacterium Amycolatopsis japonica MG417-CF17(T) (=DSM 44213T) producing (S,S)-N,N'-ethylenediaminedisuccinic acid.</title>
        <authorList>
            <person name="Stegmann E."/>
            <person name="Albersmeier A."/>
            <person name="Spohn M."/>
            <person name="Gert H."/>
            <person name="Weber T."/>
            <person name="Wohlleben W."/>
            <person name="Kalinowski J."/>
            <person name="Ruckert C."/>
        </authorList>
    </citation>
    <scope>NUCLEOTIDE SEQUENCE [LARGE SCALE GENOMIC DNA]</scope>
    <source>
        <strain evidence="2">MG417-CF17 (DSM 44213)</strain>
    </source>
</reference>
<dbReference type="AlphaFoldDB" id="A0A075USU3"/>
<keyword evidence="2" id="KW-1185">Reference proteome</keyword>